<accession>A0A4Y9QTQ2</accession>
<dbReference type="RefSeq" id="WP_135073941.1">
    <property type="nucleotide sequence ID" value="NZ_SPSB01000003.1"/>
</dbReference>
<organism evidence="1 2">
    <name type="scientific">Algoriphagus kandeliae</name>
    <dbReference type="NCBI Taxonomy" id="2562278"/>
    <lineage>
        <taxon>Bacteria</taxon>
        <taxon>Pseudomonadati</taxon>
        <taxon>Bacteroidota</taxon>
        <taxon>Cytophagia</taxon>
        <taxon>Cytophagales</taxon>
        <taxon>Cyclobacteriaceae</taxon>
        <taxon>Algoriphagus</taxon>
    </lineage>
</organism>
<dbReference type="Proteomes" id="UP000297647">
    <property type="component" value="Unassembled WGS sequence"/>
</dbReference>
<comment type="caution">
    <text evidence="1">The sequence shown here is derived from an EMBL/GenBank/DDBJ whole genome shotgun (WGS) entry which is preliminary data.</text>
</comment>
<dbReference type="EMBL" id="SPSB01000003">
    <property type="protein sequence ID" value="TFV94526.1"/>
    <property type="molecule type" value="Genomic_DNA"/>
</dbReference>
<name>A0A4Y9QTQ2_9BACT</name>
<proteinExistence type="predicted"/>
<gene>
    <name evidence="1" type="ORF">E4S40_10935</name>
</gene>
<reference evidence="1 2" key="1">
    <citation type="submission" date="2019-03" db="EMBL/GenBank/DDBJ databases">
        <title>Algoriphagus sp. nov, a new strain isolated from root system soil of mangrove plant Kandelia.</title>
        <authorList>
            <person name="Yin Q."/>
            <person name="Wang K."/>
            <person name="Song Z."/>
        </authorList>
    </citation>
    <scope>NUCLEOTIDE SEQUENCE [LARGE SCALE GENOMIC DNA]</scope>
    <source>
        <strain evidence="1 2">XY-J91</strain>
    </source>
</reference>
<evidence type="ECO:0000313" key="1">
    <source>
        <dbReference type="EMBL" id="TFV94526.1"/>
    </source>
</evidence>
<dbReference type="OrthoDB" id="680581at2"/>
<dbReference type="AlphaFoldDB" id="A0A4Y9QTQ2"/>
<evidence type="ECO:0000313" key="2">
    <source>
        <dbReference type="Proteomes" id="UP000297647"/>
    </source>
</evidence>
<sequence length="70" mass="8215">MRTIQSLLREIMQLTTNIENNFPELYKKLNENPITIPSEKNPKIDQEVLADYLESLKTLLKEELKEHGMS</sequence>
<protein>
    <submittedName>
        <fullName evidence="1">Uncharacterized protein</fullName>
    </submittedName>
</protein>
<keyword evidence="2" id="KW-1185">Reference proteome</keyword>